<dbReference type="SUPFAM" id="SSF51161">
    <property type="entry name" value="Trimeric LpxA-like enzymes"/>
    <property type="match status" value="1"/>
</dbReference>
<dbReference type="PANTHER" id="PTHR43300">
    <property type="entry name" value="ACETYLTRANSFERASE"/>
    <property type="match status" value="1"/>
</dbReference>
<dbReference type="InterPro" id="IPR020019">
    <property type="entry name" value="AcTrfase_PglD-like"/>
</dbReference>
<feature type="domain" description="PglD N-terminal" evidence="1">
    <location>
        <begin position="3"/>
        <end position="74"/>
    </location>
</feature>
<gene>
    <name evidence="2" type="ORF">ACFQ2J_15810</name>
</gene>
<evidence type="ECO:0000313" key="2">
    <source>
        <dbReference type="EMBL" id="MFD1020654.1"/>
    </source>
</evidence>
<dbReference type="Proteomes" id="UP001596990">
    <property type="component" value="Unassembled WGS sequence"/>
</dbReference>
<dbReference type="CDD" id="cd03360">
    <property type="entry name" value="LbH_AT_putative"/>
    <property type="match status" value="1"/>
</dbReference>
<evidence type="ECO:0000313" key="3">
    <source>
        <dbReference type="Proteomes" id="UP001596990"/>
    </source>
</evidence>
<dbReference type="NCBIfam" id="TIGR03570">
    <property type="entry name" value="NeuD_NnaD"/>
    <property type="match status" value="1"/>
</dbReference>
<accession>A0ABW3L3J8</accession>
<dbReference type="Pfam" id="PF17836">
    <property type="entry name" value="PglD_N"/>
    <property type="match status" value="1"/>
</dbReference>
<dbReference type="Gene3D" id="3.40.50.20">
    <property type="match status" value="1"/>
</dbReference>
<dbReference type="PANTHER" id="PTHR43300:SF7">
    <property type="entry name" value="UDP-N-ACETYLBACILLOSAMINE N-ACETYLTRANSFERASE"/>
    <property type="match status" value="1"/>
</dbReference>
<sequence>MQLGIFGSSGFAREVADLAFESGFRNIVFVDSSASSAEACDFPIVRESEIGRLVKQRYRFVIGIGDNQIRKRISGDFPSLPFTSIIHPHATVSHRMKKQLEKTKGTLVFPGVRMTNNITIGNFSVIYLNATVAHDSILENYVMVAPGATISGNVHVKEGAYIGANATVLQGKSLENKLTIGAWSTVGAGGVVTGTVPSSVIVRGVPAKEH</sequence>
<dbReference type="EMBL" id="JBHTKL010000006">
    <property type="protein sequence ID" value="MFD1020654.1"/>
    <property type="molecule type" value="Genomic_DNA"/>
</dbReference>
<name>A0ABW3L3J8_9BACI</name>
<evidence type="ECO:0000259" key="1">
    <source>
        <dbReference type="Pfam" id="PF17836"/>
    </source>
</evidence>
<dbReference type="Gene3D" id="2.160.10.10">
    <property type="entry name" value="Hexapeptide repeat proteins"/>
    <property type="match status" value="1"/>
</dbReference>
<dbReference type="InterPro" id="IPR050179">
    <property type="entry name" value="Trans_hexapeptide_repeat"/>
</dbReference>
<keyword evidence="3" id="KW-1185">Reference proteome</keyword>
<proteinExistence type="predicted"/>
<dbReference type="InterPro" id="IPR011004">
    <property type="entry name" value="Trimer_LpxA-like_sf"/>
</dbReference>
<dbReference type="RefSeq" id="WP_386062738.1">
    <property type="nucleotide sequence ID" value="NZ_JBHTKL010000006.1"/>
</dbReference>
<comment type="caution">
    <text evidence="2">The sequence shown here is derived from an EMBL/GenBank/DDBJ whole genome shotgun (WGS) entry which is preliminary data.</text>
</comment>
<dbReference type="InterPro" id="IPR041561">
    <property type="entry name" value="PglD_N"/>
</dbReference>
<organism evidence="2 3">
    <name type="scientific">Thalassobacillus hwangdonensis</name>
    <dbReference type="NCBI Taxonomy" id="546108"/>
    <lineage>
        <taxon>Bacteria</taxon>
        <taxon>Bacillati</taxon>
        <taxon>Bacillota</taxon>
        <taxon>Bacilli</taxon>
        <taxon>Bacillales</taxon>
        <taxon>Bacillaceae</taxon>
        <taxon>Thalassobacillus</taxon>
    </lineage>
</organism>
<reference evidence="3" key="1">
    <citation type="journal article" date="2019" name="Int. J. Syst. Evol. Microbiol.">
        <title>The Global Catalogue of Microorganisms (GCM) 10K type strain sequencing project: providing services to taxonomists for standard genome sequencing and annotation.</title>
        <authorList>
            <consortium name="The Broad Institute Genomics Platform"/>
            <consortium name="The Broad Institute Genome Sequencing Center for Infectious Disease"/>
            <person name="Wu L."/>
            <person name="Ma J."/>
        </authorList>
    </citation>
    <scope>NUCLEOTIDE SEQUENCE [LARGE SCALE GENOMIC DNA]</scope>
    <source>
        <strain evidence="3">CCUG 56607</strain>
    </source>
</reference>
<protein>
    <submittedName>
        <fullName evidence="2">NeuD/PglB/VioB family sugar acetyltransferase</fullName>
    </submittedName>
</protein>